<dbReference type="PANTHER" id="PTHR47338">
    <property type="entry name" value="ZN(II)2CYS6 TRANSCRIPTION FACTOR (EUROFUNG)-RELATED"/>
    <property type="match status" value="1"/>
</dbReference>
<evidence type="ECO:0000256" key="2">
    <source>
        <dbReference type="ARBA" id="ARBA00022723"/>
    </source>
</evidence>
<name>A0ABQ8RJL5_FUSEQ</name>
<evidence type="ECO:0000256" key="3">
    <source>
        <dbReference type="ARBA" id="ARBA00023015"/>
    </source>
</evidence>
<dbReference type="Gene3D" id="4.10.240.10">
    <property type="entry name" value="Zn(2)-C6 fungal-type DNA-binding domain"/>
    <property type="match status" value="1"/>
</dbReference>
<dbReference type="Pfam" id="PF00172">
    <property type="entry name" value="Zn_clus"/>
    <property type="match status" value="1"/>
</dbReference>
<keyword evidence="8" id="KW-1185">Reference proteome</keyword>
<reference evidence="7" key="1">
    <citation type="submission" date="2022-09" db="EMBL/GenBank/DDBJ databases">
        <title>Fusarium specimens isolated from Avocado Roots.</title>
        <authorList>
            <person name="Stajich J."/>
            <person name="Roper C."/>
            <person name="Heimlech-Rivalta G."/>
        </authorList>
    </citation>
    <scope>NUCLEOTIDE SEQUENCE</scope>
    <source>
        <strain evidence="7">CF00095</strain>
    </source>
</reference>
<comment type="caution">
    <text evidence="7">The sequence shown here is derived from an EMBL/GenBank/DDBJ whole genome shotgun (WGS) entry which is preliminary data.</text>
</comment>
<evidence type="ECO:0000313" key="8">
    <source>
        <dbReference type="Proteomes" id="UP001152024"/>
    </source>
</evidence>
<keyword evidence="2" id="KW-0479">Metal-binding</keyword>
<accession>A0ABQ8RJL5</accession>
<dbReference type="SUPFAM" id="SSF57701">
    <property type="entry name" value="Zn2/Cys6 DNA-binding domain"/>
    <property type="match status" value="1"/>
</dbReference>
<dbReference type="Proteomes" id="UP001152024">
    <property type="component" value="Unassembled WGS sequence"/>
</dbReference>
<evidence type="ECO:0000256" key="1">
    <source>
        <dbReference type="ARBA" id="ARBA00004123"/>
    </source>
</evidence>
<dbReference type="CDD" id="cd00067">
    <property type="entry name" value="GAL4"/>
    <property type="match status" value="1"/>
</dbReference>
<dbReference type="EMBL" id="JAOQBH010000005">
    <property type="protein sequence ID" value="KAJ4136514.1"/>
    <property type="molecule type" value="Genomic_DNA"/>
</dbReference>
<dbReference type="PROSITE" id="PS50048">
    <property type="entry name" value="ZN2_CY6_FUNGAL_2"/>
    <property type="match status" value="1"/>
</dbReference>
<protein>
    <recommendedName>
        <fullName evidence="6">Zn(2)-C6 fungal-type domain-containing protein</fullName>
    </recommendedName>
</protein>
<evidence type="ECO:0000256" key="5">
    <source>
        <dbReference type="ARBA" id="ARBA00023242"/>
    </source>
</evidence>
<comment type="subcellular location">
    <subcellularLocation>
        <location evidence="1">Nucleus</location>
    </subcellularLocation>
</comment>
<dbReference type="InterPro" id="IPR050815">
    <property type="entry name" value="TF_fung"/>
</dbReference>
<dbReference type="InterPro" id="IPR036864">
    <property type="entry name" value="Zn2-C6_fun-type_DNA-bd_sf"/>
</dbReference>
<organism evidence="7 8">
    <name type="scientific">Fusarium equiseti</name>
    <name type="common">Fusarium scirpi</name>
    <dbReference type="NCBI Taxonomy" id="61235"/>
    <lineage>
        <taxon>Eukaryota</taxon>
        <taxon>Fungi</taxon>
        <taxon>Dikarya</taxon>
        <taxon>Ascomycota</taxon>
        <taxon>Pezizomycotina</taxon>
        <taxon>Sordariomycetes</taxon>
        <taxon>Hypocreomycetidae</taxon>
        <taxon>Hypocreales</taxon>
        <taxon>Nectriaceae</taxon>
        <taxon>Fusarium</taxon>
        <taxon>Fusarium incarnatum-equiseti species complex</taxon>
    </lineage>
</organism>
<keyword evidence="3" id="KW-0805">Transcription regulation</keyword>
<gene>
    <name evidence="7" type="ORF">NW768_004129</name>
</gene>
<sequence>MPVKRACDVCFRRKIQCIKPDPNLPCEWCADHNLECAVTRESQRKRPDDLGTLISHVQALTRRVNELEKTVQQLRSCVGASPALNSHITPLSTATTATAQASPPSLTPQAHQPLRSVENEICFGQHWYFKGVPIFSERGVDWMASKIGERPELNNFRLFGTRPSDAVSQLRLALPERQIVEGILNSATVGETVDLAYNSQIPHTQGQSEAFILAAVAMCFKFQSSEETSNLFETDAYANNAQSYLVQSSQKSTPKALQTAVMLVRTSELIS</sequence>
<proteinExistence type="predicted"/>
<dbReference type="SMART" id="SM00066">
    <property type="entry name" value="GAL4"/>
    <property type="match status" value="1"/>
</dbReference>
<evidence type="ECO:0000313" key="7">
    <source>
        <dbReference type="EMBL" id="KAJ4136514.1"/>
    </source>
</evidence>
<keyword evidence="4" id="KW-0804">Transcription</keyword>
<feature type="domain" description="Zn(2)-C6 fungal-type" evidence="6">
    <location>
        <begin position="6"/>
        <end position="38"/>
    </location>
</feature>
<evidence type="ECO:0000256" key="4">
    <source>
        <dbReference type="ARBA" id="ARBA00023163"/>
    </source>
</evidence>
<dbReference type="InterPro" id="IPR001138">
    <property type="entry name" value="Zn2Cys6_DnaBD"/>
</dbReference>
<evidence type="ECO:0000259" key="6">
    <source>
        <dbReference type="PROSITE" id="PS50048"/>
    </source>
</evidence>
<keyword evidence="5" id="KW-0539">Nucleus</keyword>
<dbReference type="PANTHER" id="PTHR47338:SF20">
    <property type="entry name" value="ZN(II)2CYS6 TRANSCRIPTION FACTOR (EUROFUNG)"/>
    <property type="match status" value="1"/>
</dbReference>